<dbReference type="EMBL" id="MT900475">
    <property type="protein sequence ID" value="QOD40206.1"/>
    <property type="molecule type" value="Genomic_DNA"/>
</dbReference>
<keyword evidence="5" id="KW-0812">Transmembrane</keyword>
<dbReference type="RefSeq" id="YP_010798800.1">
    <property type="nucleotide sequence ID" value="NC_076513.1"/>
</dbReference>
<sequence length="630" mass="68768">MEPADPARRSSCNFPCSKIRLASNWGGAIYWLDYKKTSLLEFFHCFTMTGPSCDCHLTFLLFVCLWSTQTAGEVILDVVPKNASGSQFPPKISYCHAIPRIKRCGPSGPAEDPLTVPPHNSIAHLPIAQAVPTCGLQLFAPPIQPPTSPEPYSAQVTYYNVRFGCRRPLLFRQYHTCMPAALPSAETCQRVSYTYHRGTPPNRYALVDTSLLAPVVDVAPQIYEYEIILGAELHHGRWIVSTNTSARCTPNPPPHLPTNPSDICVSDRPHKSAWRRISPRLLADINVAHTQAPEPAPACVQTPATIVNFPYVAYASQDILIGRTNQQLHKILYNIFIEDPSKKRKGEFVRFPNIRAKPKTPFPSGRRKLLSLPSLSEELEAVSEAGSGFLSATPNNIEGEASGLGSGTTGNLNLPELSSLSTINDPISLSLTTPKGPSPPAQLSDLRDSVRSTERSVDVSLEIPQEEGLTSDPSAVTSQEDDVSVSSSSSSFSMDSTPAIEDDYSKDPDLEDLGELRTNNDPVFRSTEFYQGPSEPTLGVADPTAHTIQHHPSRSGPAKETSAHTYPREVSPTTSAFPPLETARLVDIVFLGGLLAYAVTIGLLCLGIYAHTHVFSKRQYVRVDVDSPYA</sequence>
<dbReference type="Proteomes" id="UP000828583">
    <property type="component" value="Segment"/>
</dbReference>
<evidence type="ECO:0000256" key="5">
    <source>
        <dbReference type="SAM" id="Phobius"/>
    </source>
</evidence>
<evidence type="ECO:0000256" key="1">
    <source>
        <dbReference type="ARBA" id="ARBA00004563"/>
    </source>
</evidence>
<dbReference type="KEGG" id="vg:80537089"/>
<feature type="region of interest" description="Disordered" evidence="4">
    <location>
        <begin position="533"/>
        <end position="573"/>
    </location>
</feature>
<dbReference type="InterPro" id="IPR002896">
    <property type="entry name" value="Herpes_glycop_dom"/>
</dbReference>
<keyword evidence="5" id="KW-0472">Membrane</keyword>
<keyword evidence="5" id="KW-1133">Transmembrane helix</keyword>
<keyword evidence="8" id="KW-1185">Reference proteome</keyword>
<evidence type="ECO:0000313" key="7">
    <source>
        <dbReference type="EMBL" id="QOD40206.1"/>
    </source>
</evidence>
<feature type="compositionally biased region" description="Basic and acidic residues" evidence="4">
    <location>
        <begin position="445"/>
        <end position="457"/>
    </location>
</feature>
<feature type="compositionally biased region" description="Low complexity" evidence="4">
    <location>
        <begin position="484"/>
        <end position="496"/>
    </location>
</feature>
<feature type="transmembrane region" description="Helical" evidence="5">
    <location>
        <begin position="588"/>
        <end position="610"/>
    </location>
</feature>
<dbReference type="Pfam" id="PF01537">
    <property type="entry name" value="Herpes_glycop_D"/>
    <property type="match status" value="1"/>
</dbReference>
<dbReference type="GO" id="GO:0019031">
    <property type="term" value="C:viral envelope"/>
    <property type="evidence" value="ECO:0007669"/>
    <property type="project" value="UniProtKB-KW"/>
</dbReference>
<feature type="region of interest" description="Disordered" evidence="4">
    <location>
        <begin position="428"/>
        <end position="518"/>
    </location>
</feature>
<evidence type="ECO:0000313" key="8">
    <source>
        <dbReference type="Proteomes" id="UP000828583"/>
    </source>
</evidence>
<evidence type="ECO:0000259" key="6">
    <source>
        <dbReference type="Pfam" id="PF01537"/>
    </source>
</evidence>
<dbReference type="GeneID" id="80537089"/>
<evidence type="ECO:0000256" key="3">
    <source>
        <dbReference type="ARBA" id="ARBA00022879"/>
    </source>
</evidence>
<dbReference type="SUPFAM" id="SSF48726">
    <property type="entry name" value="Immunoglobulin"/>
    <property type="match status" value="1"/>
</dbReference>
<gene>
    <name evidence="7" type="primary">US4</name>
</gene>
<protein>
    <submittedName>
        <fullName evidence="7">GG</fullName>
    </submittedName>
</protein>
<evidence type="ECO:0000256" key="2">
    <source>
        <dbReference type="ARBA" id="ARBA00022844"/>
    </source>
</evidence>
<dbReference type="GO" id="GO:0016020">
    <property type="term" value="C:membrane"/>
    <property type="evidence" value="ECO:0007669"/>
    <property type="project" value="InterPro"/>
</dbReference>
<name>A0AAE7MLL4_9ALPH</name>
<comment type="subcellular location">
    <subcellularLocation>
        <location evidence="1">Virion membrane</location>
        <topology evidence="1">Single-pass type I membrane protein</topology>
    </subcellularLocation>
</comment>
<keyword evidence="3" id="KW-0261">Viral envelope protein</keyword>
<feature type="domain" description="Herpesvirus glycoprotein D/GG/GX" evidence="6">
    <location>
        <begin position="129"/>
        <end position="240"/>
    </location>
</feature>
<organism evidence="7 8">
    <name type="scientific">Macropodid alphaherpesvirus 2</name>
    <dbReference type="NCBI Taxonomy" id="83440"/>
    <lineage>
        <taxon>Viruses</taxon>
        <taxon>Duplodnaviria</taxon>
        <taxon>Heunggongvirae</taxon>
        <taxon>Peploviricota</taxon>
        <taxon>Herviviricetes</taxon>
        <taxon>Herpesvirales</taxon>
        <taxon>Orthoherpesviridae</taxon>
        <taxon>Alphaherpesvirinae</taxon>
        <taxon>Simplexvirus</taxon>
        <taxon>Simplexvirus macropodidalpha2</taxon>
    </lineage>
</organism>
<dbReference type="GO" id="GO:0055036">
    <property type="term" value="C:virion membrane"/>
    <property type="evidence" value="ECO:0007669"/>
    <property type="project" value="UniProtKB-SubCell"/>
</dbReference>
<dbReference type="InterPro" id="IPR036179">
    <property type="entry name" value="Ig-like_dom_sf"/>
</dbReference>
<proteinExistence type="predicted"/>
<accession>A0AAE7MLL4</accession>
<evidence type="ECO:0000256" key="4">
    <source>
        <dbReference type="SAM" id="MobiDB-lite"/>
    </source>
</evidence>
<reference evidence="7 8" key="1">
    <citation type="submission" date="2020-08" db="EMBL/GenBank/DDBJ databases">
        <title>Genome sequences of two marsupial simplex viruses; Macropodid alphaherpesvirus 2 and 4.</title>
        <authorList>
            <person name="Vaz P.K."/>
            <person name="Mahony T."/>
            <person name="Hartley C.A."/>
            <person name="Motha J."/>
            <person name="Devlin J.M."/>
        </authorList>
    </citation>
    <scope>NUCLEOTIDE SEQUENCE [LARGE SCALE GENOMIC DNA]</scope>
    <source>
        <strain evidence="7 8">V3077/08</strain>
    </source>
</reference>
<keyword evidence="2" id="KW-0946">Virion</keyword>